<evidence type="ECO:0000313" key="2">
    <source>
        <dbReference type="EMBL" id="VVC76089.1"/>
    </source>
</evidence>
<dbReference type="AlphaFoldDB" id="A0A5E4PGJ0"/>
<dbReference type="SUPFAM" id="SSF52540">
    <property type="entry name" value="P-loop containing nucleoside triphosphate hydrolases"/>
    <property type="match status" value="1"/>
</dbReference>
<keyword evidence="2" id="KW-0067">ATP-binding</keyword>
<feature type="domain" description="PD-(D/E)XK endonuclease-like" evidence="1">
    <location>
        <begin position="614"/>
        <end position="885"/>
    </location>
</feature>
<dbReference type="Pfam" id="PF12705">
    <property type="entry name" value="PDDEXK_1"/>
    <property type="match status" value="1"/>
</dbReference>
<keyword evidence="2" id="KW-0547">Nucleotide-binding</keyword>
<dbReference type="Gene3D" id="3.40.50.300">
    <property type="entry name" value="P-loop containing nucleotide triphosphate hydrolases"/>
    <property type="match status" value="1"/>
</dbReference>
<dbReference type="GO" id="GO:0004386">
    <property type="term" value="F:helicase activity"/>
    <property type="evidence" value="ECO:0007669"/>
    <property type="project" value="UniProtKB-KW"/>
</dbReference>
<dbReference type="NCBIfam" id="TIGR03623">
    <property type="entry name" value="probable DNA repair protein"/>
    <property type="match status" value="1"/>
</dbReference>
<dbReference type="Proteomes" id="UP000324194">
    <property type="component" value="Chromosome 1"/>
</dbReference>
<keyword evidence="2" id="KW-0378">Hydrolase</keyword>
<proteinExistence type="predicted"/>
<dbReference type="InterPro" id="IPR038726">
    <property type="entry name" value="PDDEXK_AddAB-type"/>
</dbReference>
<organism evidence="2 3">
    <name type="scientific">Aquicella siphonis</name>
    <dbReference type="NCBI Taxonomy" id="254247"/>
    <lineage>
        <taxon>Bacteria</taxon>
        <taxon>Pseudomonadati</taxon>
        <taxon>Pseudomonadota</taxon>
        <taxon>Gammaproteobacteria</taxon>
        <taxon>Legionellales</taxon>
        <taxon>Coxiellaceae</taxon>
        <taxon>Aquicella</taxon>
    </lineage>
</organism>
<dbReference type="KEGG" id="asip:AQUSIP_13940"/>
<name>A0A5E4PGJ0_9COXI</name>
<gene>
    <name evidence="2" type="primary">addB</name>
    <name evidence="2" type="ORF">AQUSIP_13940</name>
</gene>
<accession>A0A5E4PGJ0</accession>
<protein>
    <submittedName>
        <fullName evidence="2">ATP-dependent helicase/deoxyribonuclease subunit B</fullName>
    </submittedName>
</protein>
<keyword evidence="2" id="KW-0347">Helicase</keyword>
<sequence>MSKHFPQTSFFKNLRPGTVVLTPNRRLSATLHKLYQQYQLNANNQVWETPDILPLSSWIHSLWNNYCADTTESHPLILNSIQEHYLWEKILISSRENDQLLQVSETAKLAKSAWRLLNEWQVDIHDPCFGTSEDYAALRRWIMKFQQLCLDHHWIDHASLIQLVMDQIIANAITPPAAIYLYGFTEYSPQLQRFLKACENAGSRIYHEECGTMAPVCRRISLPDQENEIQTMARWAKAVLANQGSAAIGCVIPSLDKMRDRVAQIFSEVFADPVIDQPVAETTRFNISAGKSLAQYPVINSALLILSLHKKNIPIETMSYLLATPFMGDAEYEHVRRASFDSRLRQHNKSTYHLGNSAGANFQTSKLDLKHHCPCFAKRIQQYLDTLDNITEPLTYAEWANVFSQLLTVCGWPGERSLNSEEYQVTETWLELLVSMGTLDTVSTPANFTQAWHALQKMTADTVFQPHSPEAPIQVLGMLEAAAMPFDYLWVTGMDDTAWPQQPHPHPFIPKRIQRELRMPHATAERELTFCKSLLNQYIHSAQEVVFSHADKNDELEMQPSPLIREIKSVNIEDLSLAPFIPPDMRIFLSRQIDIFYDEQAPAVTAEERIHGGVSVIKQQALCPFKSFAEWRLHAHALETPLPGLRSKDRGTLIHKAMEIIWNQLEDQSRLIAMDNQQLNELIENSIVDALNTASHSHSEFTQYMTLEKKRLQKLISGWLDLEKTRPPFKVINNEKNAVFNLGQLALNIRIDRIDQLGDGNKLIIDYKTGKQNDIAGWFSDRPEEPQLPLYSLLDPEHTCSIAFAQIHPGEYVFKGISRYALDMPGIRMITEIKKTTALSWGEQISQWNETLNKLSADFCLGDARVDPKDPPQTCNWCALHPLCRINEEIHITDAVSPGTRQP</sequence>
<dbReference type="Gene3D" id="3.90.320.10">
    <property type="match status" value="1"/>
</dbReference>
<keyword evidence="3" id="KW-1185">Reference proteome</keyword>
<dbReference type="EMBL" id="LR699119">
    <property type="protein sequence ID" value="VVC76089.1"/>
    <property type="molecule type" value="Genomic_DNA"/>
</dbReference>
<dbReference type="InterPro" id="IPR011604">
    <property type="entry name" value="PDDEXK-like_dom_sf"/>
</dbReference>
<evidence type="ECO:0000259" key="1">
    <source>
        <dbReference type="Pfam" id="PF12705"/>
    </source>
</evidence>
<dbReference type="RefSeq" id="WP_148339340.1">
    <property type="nucleotide sequence ID" value="NZ_LR699119.1"/>
</dbReference>
<dbReference type="InterPro" id="IPR027417">
    <property type="entry name" value="P-loop_NTPase"/>
</dbReference>
<dbReference type="InterPro" id="IPR019925">
    <property type="entry name" value="DNA_repair_protein_predicted"/>
</dbReference>
<dbReference type="OrthoDB" id="9761147at2"/>
<evidence type="ECO:0000313" key="3">
    <source>
        <dbReference type="Proteomes" id="UP000324194"/>
    </source>
</evidence>
<reference evidence="2 3" key="1">
    <citation type="submission" date="2019-08" db="EMBL/GenBank/DDBJ databases">
        <authorList>
            <person name="Guy L."/>
        </authorList>
    </citation>
    <scope>NUCLEOTIDE SEQUENCE [LARGE SCALE GENOMIC DNA]</scope>
    <source>
        <strain evidence="2 3">SGT-108</strain>
    </source>
</reference>